<feature type="compositionally biased region" description="Polar residues" evidence="1">
    <location>
        <begin position="94"/>
        <end position="107"/>
    </location>
</feature>
<keyword evidence="3" id="KW-1185">Reference proteome</keyword>
<dbReference type="AlphaFoldDB" id="A0A9P7SVN4"/>
<feature type="region of interest" description="Disordered" evidence="1">
    <location>
        <begin position="221"/>
        <end position="299"/>
    </location>
</feature>
<dbReference type="EMBL" id="SRPW01004670">
    <property type="protein sequence ID" value="KAG5981029.1"/>
    <property type="molecule type" value="Genomic_DNA"/>
</dbReference>
<organism evidence="2 3">
    <name type="scientific">Claviceps pusilla</name>
    <dbReference type="NCBI Taxonomy" id="123648"/>
    <lineage>
        <taxon>Eukaryota</taxon>
        <taxon>Fungi</taxon>
        <taxon>Dikarya</taxon>
        <taxon>Ascomycota</taxon>
        <taxon>Pezizomycotina</taxon>
        <taxon>Sordariomycetes</taxon>
        <taxon>Hypocreomycetidae</taxon>
        <taxon>Hypocreales</taxon>
        <taxon>Clavicipitaceae</taxon>
        <taxon>Claviceps</taxon>
    </lineage>
</organism>
<comment type="caution">
    <text evidence="2">The sequence shown here is derived from an EMBL/GenBank/DDBJ whole genome shotgun (WGS) entry which is preliminary data.</text>
</comment>
<sequence length="299" mass="32253">MCYWVTLSLRPSIPSPLSATSNVATSSPGTSPSDPAGFWTQQGAQPIGYKPTEKPFIKAPVGQTASYSEPSSPFRLEEEIQRLRVSIHMNKGRSFSESEGLTATLSPPRSAESAIMTTTSPSTSPFQQGSKNKAGLQQAQKSTDIASVIEAAGSPEAVIQHLLKEKHAQSQQNSQLWRLVDKQRAMILGLQKDLETALKDKEKYRRKLKDVWSNPAIVKAASEKQEEVTRENTGRDATSPQIEGTESRAPTAASSSSSRGPDSPSIDSDSQINSPTDIPTAPYPITPPADKPHVSPPYA</sequence>
<evidence type="ECO:0000256" key="1">
    <source>
        <dbReference type="SAM" id="MobiDB-lite"/>
    </source>
</evidence>
<dbReference type="OrthoDB" id="5244480at2759"/>
<feature type="compositionally biased region" description="Polar residues" evidence="1">
    <location>
        <begin position="19"/>
        <end position="44"/>
    </location>
</feature>
<accession>A0A9P7SVN4</accession>
<feature type="compositionally biased region" description="Low complexity" evidence="1">
    <location>
        <begin position="247"/>
        <end position="280"/>
    </location>
</feature>
<feature type="non-terminal residue" evidence="2">
    <location>
        <position position="1"/>
    </location>
</feature>
<gene>
    <name evidence="2" type="ORF">E4U43_006665</name>
</gene>
<feature type="region of interest" description="Disordered" evidence="1">
    <location>
        <begin position="94"/>
        <end position="139"/>
    </location>
</feature>
<feature type="compositionally biased region" description="Basic and acidic residues" evidence="1">
    <location>
        <begin position="221"/>
        <end position="234"/>
    </location>
</feature>
<dbReference type="Proteomes" id="UP000748025">
    <property type="component" value="Unassembled WGS sequence"/>
</dbReference>
<feature type="compositionally biased region" description="Polar residues" evidence="1">
    <location>
        <begin position="235"/>
        <end position="244"/>
    </location>
</feature>
<protein>
    <submittedName>
        <fullName evidence="2">Uncharacterized protein</fullName>
    </submittedName>
</protein>
<evidence type="ECO:0000313" key="3">
    <source>
        <dbReference type="Proteomes" id="UP000748025"/>
    </source>
</evidence>
<proteinExistence type="predicted"/>
<evidence type="ECO:0000313" key="2">
    <source>
        <dbReference type="EMBL" id="KAG5981029.1"/>
    </source>
</evidence>
<name>A0A9P7SVN4_9HYPO</name>
<reference evidence="2" key="1">
    <citation type="journal article" date="2020" name="bioRxiv">
        <title>Whole genome comparisons of ergot fungi reveals the divergence and evolution of species within the genus Claviceps are the result of varying mechanisms driving genome evolution and host range expansion.</title>
        <authorList>
            <person name="Wyka S.A."/>
            <person name="Mondo S.J."/>
            <person name="Liu M."/>
            <person name="Dettman J."/>
            <person name="Nalam V."/>
            <person name="Broders K.D."/>
        </authorList>
    </citation>
    <scope>NUCLEOTIDE SEQUENCE</scope>
    <source>
        <strain evidence="2">CCC 602</strain>
    </source>
</reference>
<feature type="region of interest" description="Disordered" evidence="1">
    <location>
        <begin position="12"/>
        <end position="51"/>
    </location>
</feature>
<feature type="compositionally biased region" description="Pro residues" evidence="1">
    <location>
        <begin position="281"/>
        <end position="299"/>
    </location>
</feature>
<feature type="compositionally biased region" description="Polar residues" evidence="1">
    <location>
        <begin position="126"/>
        <end position="139"/>
    </location>
</feature>